<dbReference type="Proteomes" id="UP000606494">
    <property type="component" value="Unassembled WGS sequence"/>
</dbReference>
<dbReference type="Pfam" id="PF12866">
    <property type="entry name" value="DUF3823"/>
    <property type="match status" value="1"/>
</dbReference>
<evidence type="ECO:0000259" key="1">
    <source>
        <dbReference type="Pfam" id="PF12866"/>
    </source>
</evidence>
<comment type="caution">
    <text evidence="3">The sequence shown here is derived from an EMBL/GenBank/DDBJ whole genome shotgun (WGS) entry which is preliminary data.</text>
</comment>
<name>A0ABR7XZK1_9SPHI</name>
<dbReference type="Pfam" id="PF18003">
    <property type="entry name" value="DUF3823_C"/>
    <property type="match status" value="1"/>
</dbReference>
<dbReference type="InterPro" id="IPR041186">
    <property type="entry name" value="DUF3823_C"/>
</dbReference>
<sequence>MKTRRNHAAYIFLWSLFMLLSCENDIDNYKAPDGGIYGIIYDEETNDPIPLPVQGNTGVLVNLIEQHTNATKSVDFRAKQDGSYENSRVFNGDYKVVVNGPFVNDCEDDVAINGQTQLDFKALPFSRIAIAAEVSNDNKVRVDYQVEKTDDAFNLTEVVVMWNFAPGVDDNSSNYATKVKLSTDAEGFHIFDLPNEKSFQDNLHKIKANSNRVYVRVAAKVNNVMNYSQVIMVTVR</sequence>
<organism evidence="3 4">
    <name type="scientific">Sphingobacterium arenae</name>
    <dbReference type="NCBI Taxonomy" id="1280598"/>
    <lineage>
        <taxon>Bacteria</taxon>
        <taxon>Pseudomonadati</taxon>
        <taxon>Bacteroidota</taxon>
        <taxon>Sphingobacteriia</taxon>
        <taxon>Sphingobacteriales</taxon>
        <taxon>Sphingobacteriaceae</taxon>
        <taxon>Sphingobacterium</taxon>
    </lineage>
</organism>
<dbReference type="EMBL" id="JACNYK010000001">
    <property type="protein sequence ID" value="MBD1424467.1"/>
    <property type="molecule type" value="Genomic_DNA"/>
</dbReference>
<dbReference type="Gene3D" id="2.60.40.1120">
    <property type="entry name" value="Carboxypeptidase-like, regulatory domain"/>
    <property type="match status" value="1"/>
</dbReference>
<evidence type="ECO:0000313" key="4">
    <source>
        <dbReference type="Proteomes" id="UP000606494"/>
    </source>
</evidence>
<accession>A0ABR7XZK1</accession>
<feature type="domain" description="DUF3823" evidence="2">
    <location>
        <begin position="134"/>
        <end position="230"/>
    </location>
</feature>
<feature type="domain" description="DUF3823" evidence="1">
    <location>
        <begin position="38"/>
        <end position="121"/>
    </location>
</feature>
<protein>
    <submittedName>
        <fullName evidence="3">DUF3823 domain-containing protein</fullName>
    </submittedName>
</protein>
<proteinExistence type="predicted"/>
<dbReference type="InterPro" id="IPR024278">
    <property type="entry name" value="DUF3823_N"/>
</dbReference>
<dbReference type="PROSITE" id="PS51257">
    <property type="entry name" value="PROKAR_LIPOPROTEIN"/>
    <property type="match status" value="1"/>
</dbReference>
<keyword evidence="4" id="KW-1185">Reference proteome</keyword>
<evidence type="ECO:0000313" key="3">
    <source>
        <dbReference type="EMBL" id="MBD1424467.1"/>
    </source>
</evidence>
<gene>
    <name evidence="3" type="ORF">H8B17_02650</name>
</gene>
<evidence type="ECO:0000259" key="2">
    <source>
        <dbReference type="Pfam" id="PF18003"/>
    </source>
</evidence>
<dbReference type="RefSeq" id="WP_190307606.1">
    <property type="nucleotide sequence ID" value="NZ_JACNYK010000001.1"/>
</dbReference>
<reference evidence="3 4" key="1">
    <citation type="submission" date="2020-08" db="EMBL/GenBank/DDBJ databases">
        <title>Sphingobacterium sp. DN00404 isolated from aquaculture water.</title>
        <authorList>
            <person name="Zhang M."/>
        </authorList>
    </citation>
    <scope>NUCLEOTIDE SEQUENCE [LARGE SCALE GENOMIC DNA]</scope>
    <source>
        <strain evidence="3 4">KCTC 32294</strain>
    </source>
</reference>